<protein>
    <submittedName>
        <fullName evidence="1">Uncharacterized protein</fullName>
    </submittedName>
</protein>
<evidence type="ECO:0000313" key="1">
    <source>
        <dbReference type="EMBL" id="PIO60446.1"/>
    </source>
</evidence>
<reference evidence="1 2" key="1">
    <citation type="submission" date="2015-09" db="EMBL/GenBank/DDBJ databases">
        <title>Draft genome of the parasitic nematode Teladorsagia circumcincta isolate WARC Sus (inbred).</title>
        <authorList>
            <person name="Mitreva M."/>
        </authorList>
    </citation>
    <scope>NUCLEOTIDE SEQUENCE [LARGE SCALE GENOMIC DNA]</scope>
    <source>
        <strain evidence="1 2">S</strain>
    </source>
</reference>
<accession>A0A2G9TR23</accession>
<gene>
    <name evidence="1" type="ORF">TELCIR_18056</name>
</gene>
<dbReference type="OrthoDB" id="6220511at2759"/>
<dbReference type="EMBL" id="KZ355450">
    <property type="protein sequence ID" value="PIO60446.1"/>
    <property type="molecule type" value="Genomic_DNA"/>
</dbReference>
<keyword evidence="2" id="KW-1185">Reference proteome</keyword>
<dbReference type="AlphaFoldDB" id="A0A2G9TR23"/>
<proteinExistence type="predicted"/>
<organism evidence="1 2">
    <name type="scientific">Teladorsagia circumcincta</name>
    <name type="common">Brown stomach worm</name>
    <name type="synonym">Ostertagia circumcincta</name>
    <dbReference type="NCBI Taxonomy" id="45464"/>
    <lineage>
        <taxon>Eukaryota</taxon>
        <taxon>Metazoa</taxon>
        <taxon>Ecdysozoa</taxon>
        <taxon>Nematoda</taxon>
        <taxon>Chromadorea</taxon>
        <taxon>Rhabditida</taxon>
        <taxon>Rhabditina</taxon>
        <taxon>Rhabditomorpha</taxon>
        <taxon>Strongyloidea</taxon>
        <taxon>Trichostrongylidae</taxon>
        <taxon>Teladorsagia</taxon>
    </lineage>
</organism>
<dbReference type="Proteomes" id="UP000230423">
    <property type="component" value="Unassembled WGS sequence"/>
</dbReference>
<sequence length="78" mass="9082">MLTLQWPVDFWVSRYCTVDVVLVFTVAKDVLLYGVKLTQETYAVLIAACAYIAHGYRRFASGVDRLTDKYNKVRQRFK</sequence>
<name>A0A2G9TR23_TELCI</name>
<evidence type="ECO:0000313" key="2">
    <source>
        <dbReference type="Proteomes" id="UP000230423"/>
    </source>
</evidence>